<dbReference type="InterPro" id="IPR009060">
    <property type="entry name" value="UBA-like_sf"/>
</dbReference>
<dbReference type="PANTHER" id="PTHR23101:SF25">
    <property type="entry name" value="GTPASE-ACTIVATING PROTEIN AND VPS9 DOMAIN-CONTAINING PROTEIN 1"/>
    <property type="match status" value="1"/>
</dbReference>
<dbReference type="InterPro" id="IPR041804">
    <property type="entry name" value="Vps9_CUE"/>
</dbReference>
<dbReference type="GO" id="GO:0030139">
    <property type="term" value="C:endocytic vesicle"/>
    <property type="evidence" value="ECO:0007669"/>
    <property type="project" value="TreeGrafter"/>
</dbReference>
<dbReference type="PROSITE" id="PS51205">
    <property type="entry name" value="VPS9"/>
    <property type="match status" value="1"/>
</dbReference>
<dbReference type="SUPFAM" id="SSF109993">
    <property type="entry name" value="VPS9 domain"/>
    <property type="match status" value="1"/>
</dbReference>
<feature type="domain" description="CUE" evidence="2">
    <location>
        <begin position="410"/>
        <end position="453"/>
    </location>
</feature>
<dbReference type="GO" id="GO:0005829">
    <property type="term" value="C:cytosol"/>
    <property type="evidence" value="ECO:0007669"/>
    <property type="project" value="TreeGrafter"/>
</dbReference>
<dbReference type="PROSITE" id="PS51140">
    <property type="entry name" value="CUE"/>
    <property type="match status" value="1"/>
</dbReference>
<feature type="region of interest" description="Disordered" evidence="1">
    <location>
        <begin position="374"/>
        <end position="398"/>
    </location>
</feature>
<dbReference type="InterPro" id="IPR045046">
    <property type="entry name" value="Vps9-like"/>
</dbReference>
<gene>
    <name evidence="4" type="ORF">LANO_0B08438G</name>
</gene>
<feature type="region of interest" description="Disordered" evidence="1">
    <location>
        <begin position="1"/>
        <end position="43"/>
    </location>
</feature>
<dbReference type="Pfam" id="PF02204">
    <property type="entry name" value="VPS9"/>
    <property type="match status" value="1"/>
</dbReference>
<dbReference type="SMART" id="SM00167">
    <property type="entry name" value="VPS9"/>
    <property type="match status" value="1"/>
</dbReference>
<dbReference type="CDD" id="cd14369">
    <property type="entry name" value="CUE_VPS9_like"/>
    <property type="match status" value="1"/>
</dbReference>
<dbReference type="InterPro" id="IPR003123">
    <property type="entry name" value="VPS9"/>
</dbReference>
<dbReference type="Pfam" id="PF18151">
    <property type="entry name" value="DUF5601"/>
    <property type="match status" value="1"/>
</dbReference>
<name>A0A1G4J0V1_9SACH</name>
<dbReference type="SMART" id="SM00546">
    <property type="entry name" value="CUE"/>
    <property type="match status" value="1"/>
</dbReference>
<dbReference type="GO" id="GO:0005085">
    <property type="term" value="F:guanyl-nucleotide exchange factor activity"/>
    <property type="evidence" value="ECO:0007669"/>
    <property type="project" value="InterPro"/>
</dbReference>
<dbReference type="OrthoDB" id="300289at2759"/>
<dbReference type="Gene3D" id="1.10.8.10">
    <property type="entry name" value="DNA helicase RuvA subunit, C-terminal domain"/>
    <property type="match status" value="1"/>
</dbReference>
<evidence type="ECO:0000259" key="2">
    <source>
        <dbReference type="PROSITE" id="PS51140"/>
    </source>
</evidence>
<dbReference type="GO" id="GO:0031267">
    <property type="term" value="F:small GTPase binding"/>
    <property type="evidence" value="ECO:0007669"/>
    <property type="project" value="TreeGrafter"/>
</dbReference>
<keyword evidence="5" id="KW-1185">Reference proteome</keyword>
<sequence length="453" mass="51597">MISIIDQPSTRTNMSEPQKAREPVPKSSPVPDDFSESGNELKEGLPCQNEEEGAIYDFQAFVAQLRDPRADPILRYTRSFLNNFVTKRELWTCEEQRKLVDDFKVFVYGKLPLYEPFQSLNAGKFKNAQEGIEKLIMGKLYGYCFSPSLELRFQDKLDASHQEDLDQDERLRRKRAEFCFIDPGHLEIPESLSRRLLKFTQLSGKELARITEYKAPRDKMVCVLNACRVLFGFLKHSGLENGGADAFVPVLVYTLLKSDVESLLSNLNYIERFRYTEFLRGESAYYLSSVQGAANFIAHLKQESLHISDVSTFEERYTANQEILKQEESHAESSTSVTAVPSATPPRPAPSHYIRRPLDEATSALLVKVSELFSSNPTEPRDKEGGPEVSAETDLDPDSTRLVQQLQEQENQRVLEELHDMFPEMDQGLIHDVCEAKKYRIGMCVDVLLTLSS</sequence>
<dbReference type="Gene3D" id="1.20.1050.80">
    <property type="entry name" value="VPS9 domain"/>
    <property type="match status" value="1"/>
</dbReference>
<accession>A0A1G4J0V1</accession>
<dbReference type="Proteomes" id="UP000189911">
    <property type="component" value="Chromosome B"/>
</dbReference>
<organism evidence="4 5">
    <name type="scientific">Lachancea nothofagi CBS 11611</name>
    <dbReference type="NCBI Taxonomy" id="1266666"/>
    <lineage>
        <taxon>Eukaryota</taxon>
        <taxon>Fungi</taxon>
        <taxon>Dikarya</taxon>
        <taxon>Ascomycota</taxon>
        <taxon>Saccharomycotina</taxon>
        <taxon>Saccharomycetes</taxon>
        <taxon>Saccharomycetales</taxon>
        <taxon>Saccharomycetaceae</taxon>
        <taxon>Lachancea</taxon>
    </lineage>
</organism>
<protein>
    <submittedName>
        <fullName evidence="4">LANO_0B08438g1_1</fullName>
    </submittedName>
</protein>
<proteinExistence type="predicted"/>
<feature type="region of interest" description="Disordered" evidence="1">
    <location>
        <begin position="325"/>
        <end position="354"/>
    </location>
</feature>
<feature type="compositionally biased region" description="Low complexity" evidence="1">
    <location>
        <begin position="333"/>
        <end position="342"/>
    </location>
</feature>
<feature type="domain" description="VPS9" evidence="3">
    <location>
        <begin position="165"/>
        <end position="306"/>
    </location>
</feature>
<dbReference type="EMBL" id="LT598450">
    <property type="protein sequence ID" value="SCU83141.1"/>
    <property type="molecule type" value="Genomic_DNA"/>
</dbReference>
<dbReference type="InterPro" id="IPR003892">
    <property type="entry name" value="CUE"/>
</dbReference>
<dbReference type="SUPFAM" id="SSF46934">
    <property type="entry name" value="UBA-like"/>
    <property type="match status" value="1"/>
</dbReference>
<dbReference type="InterPro" id="IPR041545">
    <property type="entry name" value="DUF5601"/>
</dbReference>
<dbReference type="GO" id="GO:0016192">
    <property type="term" value="P:vesicle-mediated transport"/>
    <property type="evidence" value="ECO:0007669"/>
    <property type="project" value="InterPro"/>
</dbReference>
<evidence type="ECO:0000313" key="5">
    <source>
        <dbReference type="Proteomes" id="UP000189911"/>
    </source>
</evidence>
<evidence type="ECO:0000256" key="1">
    <source>
        <dbReference type="SAM" id="MobiDB-lite"/>
    </source>
</evidence>
<dbReference type="InterPro" id="IPR037191">
    <property type="entry name" value="VPS9_dom_sf"/>
</dbReference>
<evidence type="ECO:0000313" key="4">
    <source>
        <dbReference type="EMBL" id="SCU83141.1"/>
    </source>
</evidence>
<dbReference type="Pfam" id="PF02845">
    <property type="entry name" value="CUE"/>
    <property type="match status" value="1"/>
</dbReference>
<dbReference type="GO" id="GO:0043130">
    <property type="term" value="F:ubiquitin binding"/>
    <property type="evidence" value="ECO:0007669"/>
    <property type="project" value="InterPro"/>
</dbReference>
<reference evidence="5" key="1">
    <citation type="submission" date="2016-03" db="EMBL/GenBank/DDBJ databases">
        <authorList>
            <person name="Devillers Hugo."/>
        </authorList>
    </citation>
    <scope>NUCLEOTIDE SEQUENCE [LARGE SCALE GENOMIC DNA]</scope>
</reference>
<dbReference type="AlphaFoldDB" id="A0A1G4J0V1"/>
<feature type="compositionally biased region" description="Polar residues" evidence="1">
    <location>
        <begin position="1"/>
        <end position="16"/>
    </location>
</feature>
<evidence type="ECO:0000259" key="3">
    <source>
        <dbReference type="PROSITE" id="PS51205"/>
    </source>
</evidence>
<dbReference type="PANTHER" id="PTHR23101">
    <property type="entry name" value="RAB GDP/GTP EXCHANGE FACTOR"/>
    <property type="match status" value="1"/>
</dbReference>
<dbReference type="Gene3D" id="1.10.246.120">
    <property type="match status" value="1"/>
</dbReference>